<dbReference type="PROSITE" id="PS50181">
    <property type="entry name" value="FBOX"/>
    <property type="match status" value="1"/>
</dbReference>
<dbReference type="STRING" id="74873.A0A084WL82"/>
<evidence type="ECO:0000313" key="5">
    <source>
        <dbReference type="Proteomes" id="UP000030765"/>
    </source>
</evidence>
<dbReference type="CDD" id="cd22100">
    <property type="entry name" value="F-box_FBXO28"/>
    <property type="match status" value="1"/>
</dbReference>
<gene>
    <name evidence="3" type="ORF">ZHAS_00019019</name>
</gene>
<protein>
    <submittedName>
        <fullName evidence="4">F-box domain-containing protein</fullName>
    </submittedName>
</protein>
<dbReference type="OrthoDB" id="5860767at2759"/>
<dbReference type="Proteomes" id="UP000030765">
    <property type="component" value="Unassembled WGS sequence"/>
</dbReference>
<dbReference type="InterPro" id="IPR039719">
    <property type="entry name" value="FBXO28"/>
</dbReference>
<evidence type="ECO:0000256" key="1">
    <source>
        <dbReference type="SAM" id="Coils"/>
    </source>
</evidence>
<sequence>MATVSDGEQPSASGMNFLDLPDCMIEEVLEYLSYDEIAKKRIICRKIDRICQSLLNRGYIKMIRSHNVNLKAIKSQLPRRESERRNHPLSKHSDILTCVETRISMLSMTYSKYIERELCCFIPGKVIDEVLNILRIVENTSRPLRAHEVLQELRDISSMAIEHFDENIAGGLKRLLTQQNPHHPVPVAVNPFPNICYYQNELPEVVPVEKFMVPYATVTQTVPAPPPPPPPAMAGPSTSGTMISLYCQSGCNSSRENSASIVRINLKARKMRYDINRIDHTMASFKADLRNIRVHMLRQNAEMKDLRRRLDESETKNRELMAKINQFSNDNPQAVALKTELAKDSIKRSIKFIKRAISETEPGRSGFAAGRGPVPDEESSCSAFASVPFSVGLASLLSSDEEEFLTPTTALEDGPMLSGWANTKSDGRRQHRTTLLEAENVLLAEVETPDMLSPFRPTMFVLEVFNNGTVEVRKDDANQPFLQFRDVNLIPINYMAFTKWDKDLIYFYDYLEYFATESLEHVGRTDGSKYFRFGIVGPNDGHIRYGEIRFPYGKDVIEIAIKGCLQFDEVPGYNETQTYFVVDKLRNVGRTHNSRYIRLGVVGKSDGHIRFGRSLFPYDETVIEIVLGGWWNSQSVFRRQTRRRDYTFDNVLLKEAKTPRLMSRSEPLVFQLEVFDNGRIQLTRDGERRPFLEYVDNRQTIPMDYIAFTKWEADMIYFYDCPLLNDAGNPIDDTVLLRCSLA</sequence>
<name>A0A084WL82_ANOSI</name>
<evidence type="ECO:0000259" key="2">
    <source>
        <dbReference type="PROSITE" id="PS50181"/>
    </source>
</evidence>
<dbReference type="OMA" id="MAFTKWD"/>
<dbReference type="PANTHER" id="PTHR13252:SF9">
    <property type="entry name" value="F-BOX ONLY PROTEIN 28"/>
    <property type="match status" value="1"/>
</dbReference>
<dbReference type="VEuPathDB" id="VectorBase:ASIS022110"/>
<dbReference type="Pfam" id="PF12248">
    <property type="entry name" value="Methyltransf_FA"/>
    <property type="match status" value="3"/>
</dbReference>
<feature type="domain" description="F-box" evidence="2">
    <location>
        <begin position="14"/>
        <end position="62"/>
    </location>
</feature>
<keyword evidence="1" id="KW-0175">Coiled coil</keyword>
<dbReference type="VEuPathDB" id="VectorBase:ASIS019835"/>
<dbReference type="GO" id="GO:0000209">
    <property type="term" value="P:protein polyubiquitination"/>
    <property type="evidence" value="ECO:0007669"/>
    <property type="project" value="TreeGrafter"/>
</dbReference>
<accession>A0A084WL82</accession>
<dbReference type="AlphaFoldDB" id="A0A084WL82"/>
<dbReference type="VEuPathDB" id="VectorBase:ASIS021232"/>
<evidence type="ECO:0000313" key="3">
    <source>
        <dbReference type="EMBL" id="KFB50976.1"/>
    </source>
</evidence>
<evidence type="ECO:0000313" key="4">
    <source>
        <dbReference type="EnsemblMetazoa" id="ASIC019019-PA"/>
    </source>
</evidence>
<feature type="coiled-coil region" evidence="1">
    <location>
        <begin position="296"/>
        <end position="330"/>
    </location>
</feature>
<reference evidence="3 5" key="1">
    <citation type="journal article" date="2014" name="BMC Genomics">
        <title>Genome sequence of Anopheles sinensis provides insight into genetics basis of mosquito competence for malaria parasites.</title>
        <authorList>
            <person name="Zhou D."/>
            <person name="Zhang D."/>
            <person name="Ding G."/>
            <person name="Shi L."/>
            <person name="Hou Q."/>
            <person name="Ye Y."/>
            <person name="Xu Y."/>
            <person name="Zhou H."/>
            <person name="Xiong C."/>
            <person name="Li S."/>
            <person name="Yu J."/>
            <person name="Hong S."/>
            <person name="Yu X."/>
            <person name="Zou P."/>
            <person name="Chen C."/>
            <person name="Chang X."/>
            <person name="Wang W."/>
            <person name="Lv Y."/>
            <person name="Sun Y."/>
            <person name="Ma L."/>
            <person name="Shen B."/>
            <person name="Zhu C."/>
        </authorList>
    </citation>
    <scope>NUCLEOTIDE SEQUENCE [LARGE SCALE GENOMIC DNA]</scope>
</reference>
<dbReference type="EMBL" id="KE525350">
    <property type="protein sequence ID" value="KFB50976.1"/>
    <property type="molecule type" value="Genomic_DNA"/>
</dbReference>
<reference evidence="4" key="2">
    <citation type="submission" date="2020-05" db="UniProtKB">
        <authorList>
            <consortium name="EnsemblMetazoa"/>
        </authorList>
    </citation>
    <scope>IDENTIFICATION</scope>
</reference>
<dbReference type="VEuPathDB" id="VectorBase:ASIC019019"/>
<dbReference type="InterPro" id="IPR022041">
    <property type="entry name" value="Methyltransf_FA"/>
</dbReference>
<dbReference type="EnsemblMetazoa" id="ASIC019019-RA">
    <property type="protein sequence ID" value="ASIC019019-PA"/>
    <property type="gene ID" value="ASIC019019"/>
</dbReference>
<organism evidence="3">
    <name type="scientific">Anopheles sinensis</name>
    <name type="common">Mosquito</name>
    <dbReference type="NCBI Taxonomy" id="74873"/>
    <lineage>
        <taxon>Eukaryota</taxon>
        <taxon>Metazoa</taxon>
        <taxon>Ecdysozoa</taxon>
        <taxon>Arthropoda</taxon>
        <taxon>Hexapoda</taxon>
        <taxon>Insecta</taxon>
        <taxon>Pterygota</taxon>
        <taxon>Neoptera</taxon>
        <taxon>Endopterygota</taxon>
        <taxon>Diptera</taxon>
        <taxon>Nematocera</taxon>
        <taxon>Culicoidea</taxon>
        <taxon>Culicidae</taxon>
        <taxon>Anophelinae</taxon>
        <taxon>Anopheles</taxon>
    </lineage>
</organism>
<dbReference type="EMBL" id="ATLV01024197">
    <property type="status" value="NOT_ANNOTATED_CDS"/>
    <property type="molecule type" value="Genomic_DNA"/>
</dbReference>
<proteinExistence type="predicted"/>
<dbReference type="PANTHER" id="PTHR13252">
    <property type="entry name" value="F-BOX ONLY PROTEIN 28"/>
    <property type="match status" value="1"/>
</dbReference>
<dbReference type="EMBL" id="ATLV01024198">
    <property type="status" value="NOT_ANNOTATED_CDS"/>
    <property type="molecule type" value="Genomic_DNA"/>
</dbReference>
<dbReference type="EMBL" id="ATLV01024199">
    <property type="status" value="NOT_ANNOTATED_CDS"/>
    <property type="molecule type" value="Genomic_DNA"/>
</dbReference>
<dbReference type="InterPro" id="IPR001810">
    <property type="entry name" value="F-box_dom"/>
</dbReference>
<keyword evidence="5" id="KW-1185">Reference proteome</keyword>